<dbReference type="InterPro" id="IPR019660">
    <property type="entry name" value="Put_sensory_transdc_reg_YbjN"/>
</dbReference>
<keyword evidence="1" id="KW-0732">Signal</keyword>
<dbReference type="OrthoDB" id="33037at2"/>
<reference evidence="2 3" key="1">
    <citation type="submission" date="2019-06" db="EMBL/GenBank/DDBJ databases">
        <authorList>
            <person name="Lee I."/>
            <person name="Jang G.I."/>
            <person name="Hwang C.Y."/>
        </authorList>
    </citation>
    <scope>NUCLEOTIDE SEQUENCE [LARGE SCALE GENOMIC DNA]</scope>
    <source>
        <strain evidence="2 3">PAMC 28131</strain>
    </source>
</reference>
<comment type="caution">
    <text evidence="2">The sequence shown here is derived from an EMBL/GenBank/DDBJ whole genome shotgun (WGS) entry which is preliminary data.</text>
</comment>
<dbReference type="AlphaFoldDB" id="A0A501XIB9"/>
<accession>A0A501XIB9</accession>
<sequence>MGKAGLIALALLAAPAAAAEVPDTALLTAAQPAKIAEVVRQLGRPGLLETDEAGDPSIATGFGGYAGRIWFFDCMDDGSDCLGVRLQVGIGTEHKLTLQQVNAFNQEKRFATLSLDEEGDPILAYDLSMMKPGISVAAFTDSFRLFDQQATALVEMVRAAEAAEKKPPIVEVVPVSRK</sequence>
<organism evidence="2 3">
    <name type="scientific">Sandaracinobacter neustonicus</name>
    <dbReference type="NCBI Taxonomy" id="1715348"/>
    <lineage>
        <taxon>Bacteria</taxon>
        <taxon>Pseudomonadati</taxon>
        <taxon>Pseudomonadota</taxon>
        <taxon>Alphaproteobacteria</taxon>
        <taxon>Sphingomonadales</taxon>
        <taxon>Sphingosinicellaceae</taxon>
        <taxon>Sandaracinobacter</taxon>
    </lineage>
</organism>
<dbReference type="Pfam" id="PF10722">
    <property type="entry name" value="YbjN"/>
    <property type="match status" value="1"/>
</dbReference>
<feature type="chain" id="PRO_5021472016" evidence="1">
    <location>
        <begin position="19"/>
        <end position="178"/>
    </location>
</feature>
<name>A0A501XIB9_9SPHN</name>
<evidence type="ECO:0000313" key="3">
    <source>
        <dbReference type="Proteomes" id="UP000319897"/>
    </source>
</evidence>
<keyword evidence="3" id="KW-1185">Reference proteome</keyword>
<dbReference type="RefSeq" id="WP_140928580.1">
    <property type="nucleotide sequence ID" value="NZ_VFSU01000028.1"/>
</dbReference>
<feature type="signal peptide" evidence="1">
    <location>
        <begin position="1"/>
        <end position="18"/>
    </location>
</feature>
<gene>
    <name evidence="2" type="ORF">FJQ54_11585</name>
</gene>
<dbReference type="EMBL" id="VFSU01000028">
    <property type="protein sequence ID" value="TPE60054.1"/>
    <property type="molecule type" value="Genomic_DNA"/>
</dbReference>
<evidence type="ECO:0000313" key="2">
    <source>
        <dbReference type="EMBL" id="TPE60054.1"/>
    </source>
</evidence>
<dbReference type="CDD" id="cd17511">
    <property type="entry name" value="YbjN_AmyR-like"/>
    <property type="match status" value="1"/>
</dbReference>
<evidence type="ECO:0000256" key="1">
    <source>
        <dbReference type="SAM" id="SignalP"/>
    </source>
</evidence>
<proteinExistence type="predicted"/>
<dbReference type="Proteomes" id="UP000319897">
    <property type="component" value="Unassembled WGS sequence"/>
</dbReference>
<protein>
    <submittedName>
        <fullName evidence="2">YbjN domain-containing protein</fullName>
    </submittedName>
</protein>